<dbReference type="InterPro" id="IPR029055">
    <property type="entry name" value="Ntn_hydrolases_N"/>
</dbReference>
<evidence type="ECO:0000256" key="13">
    <source>
        <dbReference type="ARBA" id="ARBA00049366"/>
    </source>
</evidence>
<dbReference type="PANTHER" id="PTHR10188:SF41">
    <property type="entry name" value="ISOASPARTYL PEPTIDASE_L-ASPARAGINASE"/>
    <property type="match status" value="1"/>
</dbReference>
<dbReference type="Pfam" id="PF01112">
    <property type="entry name" value="Asparaginase_2"/>
    <property type="match status" value="1"/>
</dbReference>
<evidence type="ECO:0000256" key="2">
    <source>
        <dbReference type="ARBA" id="ARBA00010872"/>
    </source>
</evidence>
<evidence type="ECO:0000313" key="18">
    <source>
        <dbReference type="Proteomes" id="UP000287033"/>
    </source>
</evidence>
<dbReference type="FunFam" id="3.60.20.30:FF:000001">
    <property type="entry name" value="Isoaspartyl peptidase/L-asparaginase"/>
    <property type="match status" value="1"/>
</dbReference>
<comment type="catalytic activity">
    <reaction evidence="13">
        <text>L-asparagine + H2O = L-aspartate + NH4(+)</text>
        <dbReference type="Rhea" id="RHEA:21016"/>
        <dbReference type="ChEBI" id="CHEBI:15377"/>
        <dbReference type="ChEBI" id="CHEBI:28938"/>
        <dbReference type="ChEBI" id="CHEBI:29991"/>
        <dbReference type="ChEBI" id="CHEBI:58048"/>
        <dbReference type="EC" id="3.5.1.1"/>
    </reaction>
</comment>
<dbReference type="InterPro" id="IPR000246">
    <property type="entry name" value="Peptidase_T2"/>
</dbReference>
<dbReference type="Gene3D" id="3.60.20.30">
    <property type="entry name" value="(Glycosyl)asparaginase"/>
    <property type="match status" value="1"/>
</dbReference>
<evidence type="ECO:0000256" key="5">
    <source>
        <dbReference type="ARBA" id="ARBA00022280"/>
    </source>
</evidence>
<dbReference type="EC" id="3.4.19.5" evidence="3"/>
<dbReference type="GO" id="GO:0033345">
    <property type="term" value="P:L-asparagine catabolic process via L-aspartate"/>
    <property type="evidence" value="ECO:0007669"/>
    <property type="project" value="TreeGrafter"/>
</dbReference>
<dbReference type="GO" id="GO:0006508">
    <property type="term" value="P:proteolysis"/>
    <property type="evidence" value="ECO:0007669"/>
    <property type="project" value="UniProtKB-KW"/>
</dbReference>
<reference evidence="17 18" key="1">
    <citation type="journal article" date="2018" name="Nat. Ecol. Evol.">
        <title>Shark genomes provide insights into elasmobranch evolution and the origin of vertebrates.</title>
        <authorList>
            <person name="Hara Y"/>
            <person name="Yamaguchi K"/>
            <person name="Onimaru K"/>
            <person name="Kadota M"/>
            <person name="Koyanagi M"/>
            <person name="Keeley SD"/>
            <person name="Tatsumi K"/>
            <person name="Tanaka K"/>
            <person name="Motone F"/>
            <person name="Kageyama Y"/>
            <person name="Nozu R"/>
            <person name="Adachi N"/>
            <person name="Nishimura O"/>
            <person name="Nakagawa R"/>
            <person name="Tanegashima C"/>
            <person name="Kiyatake I"/>
            <person name="Matsumoto R"/>
            <person name="Murakumo K"/>
            <person name="Nishida K"/>
            <person name="Terakita A"/>
            <person name="Kuratani S"/>
            <person name="Sato K"/>
            <person name="Hyodo S Kuraku.S."/>
        </authorList>
    </citation>
    <scope>NUCLEOTIDE SEQUENCE [LARGE SCALE GENOMIC DNA]</scope>
</reference>
<name>A0A401RRN6_CHIPU</name>
<keyword evidence="8" id="KW-0068">Autocatalytic cleavage</keyword>
<evidence type="ECO:0000256" key="9">
    <source>
        <dbReference type="ARBA" id="ARBA00029701"/>
    </source>
</evidence>
<dbReference type="GO" id="GO:0004067">
    <property type="term" value="F:asparaginase activity"/>
    <property type="evidence" value="ECO:0007669"/>
    <property type="project" value="UniProtKB-EC"/>
</dbReference>
<dbReference type="EMBL" id="BEZZ01001946">
    <property type="protein sequence ID" value="GCC20797.1"/>
    <property type="molecule type" value="Genomic_DNA"/>
</dbReference>
<dbReference type="OMA" id="HMSWAYQ"/>
<dbReference type="SUPFAM" id="SSF56235">
    <property type="entry name" value="N-terminal nucleophile aminohydrolases (Ntn hydrolases)"/>
    <property type="match status" value="1"/>
</dbReference>
<keyword evidence="7" id="KW-0378">Hydrolase</keyword>
<dbReference type="OrthoDB" id="2262349at2759"/>
<accession>A0A401RRN6</accession>
<dbReference type="PANTHER" id="PTHR10188">
    <property type="entry name" value="L-ASPARAGINASE"/>
    <property type="match status" value="1"/>
</dbReference>
<evidence type="ECO:0000256" key="4">
    <source>
        <dbReference type="ARBA" id="ARBA00012920"/>
    </source>
</evidence>
<evidence type="ECO:0000256" key="11">
    <source>
        <dbReference type="ARBA" id="ARBA00030414"/>
    </source>
</evidence>
<protein>
    <recommendedName>
        <fullName evidence="5">Isoaspartyl peptidase/L-asparaginase</fullName>
        <ecNumber evidence="3">3.4.19.5</ecNumber>
        <ecNumber evidence="4">3.5.1.1</ecNumber>
    </recommendedName>
    <alternativeName>
        <fullName evidence="9">Asparaginase-like protein 1</fullName>
    </alternativeName>
    <alternativeName>
        <fullName evidence="12">Beta-aspartyl-peptidase</fullName>
    </alternativeName>
    <alternativeName>
        <fullName evidence="10">Isoaspartyl dipeptidase</fullName>
    </alternativeName>
    <alternativeName>
        <fullName evidence="11">L-asparagine amidohydrolase</fullName>
    </alternativeName>
</protein>
<dbReference type="STRING" id="137246.A0A401RRN6"/>
<evidence type="ECO:0000256" key="10">
    <source>
        <dbReference type="ARBA" id="ARBA00029780"/>
    </source>
</evidence>
<evidence type="ECO:0000256" key="8">
    <source>
        <dbReference type="ARBA" id="ARBA00022813"/>
    </source>
</evidence>
<organism evidence="17 18">
    <name type="scientific">Chiloscyllium punctatum</name>
    <name type="common">Brownbanded bambooshark</name>
    <name type="synonym">Hemiscyllium punctatum</name>
    <dbReference type="NCBI Taxonomy" id="137246"/>
    <lineage>
        <taxon>Eukaryota</taxon>
        <taxon>Metazoa</taxon>
        <taxon>Chordata</taxon>
        <taxon>Craniata</taxon>
        <taxon>Vertebrata</taxon>
        <taxon>Chondrichthyes</taxon>
        <taxon>Elasmobranchii</taxon>
        <taxon>Galeomorphii</taxon>
        <taxon>Galeoidea</taxon>
        <taxon>Orectolobiformes</taxon>
        <taxon>Hemiscylliidae</taxon>
        <taxon>Chiloscyllium</taxon>
    </lineage>
</organism>
<evidence type="ECO:0000256" key="16">
    <source>
        <dbReference type="PIRSR" id="PIRSR600246-3"/>
    </source>
</evidence>
<feature type="active site" description="Nucleophile" evidence="14">
    <location>
        <position position="172"/>
    </location>
</feature>
<evidence type="ECO:0000256" key="1">
    <source>
        <dbReference type="ARBA" id="ARBA00000306"/>
    </source>
</evidence>
<feature type="site" description="Cleavage; by autolysis" evidence="16">
    <location>
        <begin position="171"/>
        <end position="172"/>
    </location>
</feature>
<proteinExistence type="inferred from homology"/>
<comment type="catalytic activity">
    <reaction evidence="1">
        <text>Cleavage of a beta-linked Asp residue from the N-terminus of a polypeptide.</text>
        <dbReference type="EC" id="3.4.19.5"/>
    </reaction>
</comment>
<dbReference type="InterPro" id="IPR033844">
    <property type="entry name" value="ASRGL1_meta"/>
</dbReference>
<dbReference type="Proteomes" id="UP000287033">
    <property type="component" value="Unassembled WGS sequence"/>
</dbReference>
<keyword evidence="18" id="KW-1185">Reference proteome</keyword>
<evidence type="ECO:0000256" key="3">
    <source>
        <dbReference type="ARBA" id="ARBA00012879"/>
    </source>
</evidence>
<dbReference type="AlphaFoldDB" id="A0A401RRN6"/>
<keyword evidence="6" id="KW-0645">Protease</keyword>
<evidence type="ECO:0000256" key="7">
    <source>
        <dbReference type="ARBA" id="ARBA00022801"/>
    </source>
</evidence>
<evidence type="ECO:0000256" key="12">
    <source>
        <dbReference type="ARBA" id="ARBA00030667"/>
    </source>
</evidence>
<gene>
    <name evidence="17" type="ORF">chiPu_0019365</name>
</gene>
<evidence type="ECO:0000313" key="17">
    <source>
        <dbReference type="EMBL" id="GCC20797.1"/>
    </source>
</evidence>
<evidence type="ECO:0000256" key="14">
    <source>
        <dbReference type="PIRSR" id="PIRSR600246-1"/>
    </source>
</evidence>
<feature type="binding site" evidence="15">
    <location>
        <begin position="200"/>
        <end position="203"/>
    </location>
    <ligand>
        <name>substrate</name>
    </ligand>
</feature>
<comment type="similarity">
    <text evidence="2">Belongs to the Ntn-hydrolase family.</text>
</comment>
<sequence length="316" mass="33280">MSAMSTSNPVIVVHGGCGKYPEDRKEVCLLEVKKAALQGYRRFRQGGSALDVVEEASVILENCPLFNAGCGSTLNECGEVEVDAIIMDGKSLDTGAVAAVRNIANPTKLARLVMEQTNHVMLSDRGASRFAKTVGFPEVPMEALITERSRKRWQQSLQAASTPVDPQIDHGTIGAVALDSFGNVACATSTGGLTNTLVGRIGDTPCIGSGGYADNQSGAVSTTGKGEAIMKVTLARLIVFYMEQGMSPAEAADAGLQYLRTRLQSNAGVIVVNNTGEWAAKFTTDNMPWAAVTGDTIYSGMALGEVHTSAIEDISL</sequence>
<dbReference type="EC" id="3.5.1.1" evidence="4"/>
<dbReference type="CDD" id="cd04702">
    <property type="entry name" value="ASRGL1_like"/>
    <property type="match status" value="1"/>
</dbReference>
<feature type="binding site" evidence="15">
    <location>
        <begin position="223"/>
        <end position="226"/>
    </location>
    <ligand>
        <name>substrate</name>
    </ligand>
</feature>
<dbReference type="GO" id="GO:0005737">
    <property type="term" value="C:cytoplasm"/>
    <property type="evidence" value="ECO:0007669"/>
    <property type="project" value="TreeGrafter"/>
</dbReference>
<dbReference type="GO" id="GO:0008798">
    <property type="term" value="F:beta-aspartyl-peptidase activity"/>
    <property type="evidence" value="ECO:0007669"/>
    <property type="project" value="UniProtKB-EC"/>
</dbReference>
<evidence type="ECO:0000256" key="6">
    <source>
        <dbReference type="ARBA" id="ARBA00022670"/>
    </source>
</evidence>
<comment type="caution">
    <text evidence="17">The sequence shown here is derived from an EMBL/GenBank/DDBJ whole genome shotgun (WGS) entry which is preliminary data.</text>
</comment>
<evidence type="ECO:0000256" key="15">
    <source>
        <dbReference type="PIRSR" id="PIRSR600246-2"/>
    </source>
</evidence>